<evidence type="ECO:0000313" key="1">
    <source>
        <dbReference type="EMBL" id="MDT7041276.1"/>
    </source>
</evidence>
<dbReference type="EMBL" id="JAQOUE010000001">
    <property type="protein sequence ID" value="MDT7041276.1"/>
    <property type="molecule type" value="Genomic_DNA"/>
</dbReference>
<evidence type="ECO:0000313" key="2">
    <source>
        <dbReference type="Proteomes" id="UP001250932"/>
    </source>
</evidence>
<comment type="caution">
    <text evidence="1">The sequence shown here is derived from an EMBL/GenBank/DDBJ whole genome shotgun (WGS) entry which is preliminary data.</text>
</comment>
<organism evidence="1 2">
    <name type="scientific">Candidatus Nitronereus thalassa</name>
    <dbReference type="NCBI Taxonomy" id="3020898"/>
    <lineage>
        <taxon>Bacteria</taxon>
        <taxon>Pseudomonadati</taxon>
        <taxon>Nitrospirota</taxon>
        <taxon>Nitrospiria</taxon>
        <taxon>Nitrospirales</taxon>
        <taxon>Nitrospiraceae</taxon>
        <taxon>Candidatus Nitronereus</taxon>
    </lineage>
</organism>
<protein>
    <submittedName>
        <fullName evidence="1">Uncharacterized protein</fullName>
    </submittedName>
</protein>
<sequence>MEKSQLGVNGFGDPHCFDLAHDYVVGEGDTRHMVMVEQFLRLLCEETPRQAADAVVLVDIPGRVYGYGYRRDSLLAGSLAQVNKGFITDVLGENMKRHWLNRNIECVALQKQHWRIFRWYAPENTYMVVIDFHPIETQRTALVLWELDTQSSPAL</sequence>
<dbReference type="RefSeq" id="WP_313831631.1">
    <property type="nucleotide sequence ID" value="NZ_JAQOUE010000001.1"/>
</dbReference>
<gene>
    <name evidence="1" type="ORF">PPG34_02870</name>
</gene>
<reference evidence="1 2" key="1">
    <citation type="journal article" date="2023" name="ISME J.">
        <title>Cultivation and genomic characterization of novel and ubiquitous marine nitrite-oxidizing bacteria from the Nitrospirales.</title>
        <authorList>
            <person name="Mueller A.J."/>
            <person name="Daebeler A."/>
            <person name="Herbold C.W."/>
            <person name="Kirkegaard R.H."/>
            <person name="Daims H."/>
        </authorList>
    </citation>
    <scope>NUCLEOTIDE SEQUENCE [LARGE SCALE GENOMIC DNA]</scope>
    <source>
        <strain evidence="1 2">EB</strain>
    </source>
</reference>
<accession>A0ABU3K4G5</accession>
<keyword evidence="2" id="KW-1185">Reference proteome</keyword>
<proteinExistence type="predicted"/>
<name>A0ABU3K4G5_9BACT</name>
<dbReference type="Proteomes" id="UP001250932">
    <property type="component" value="Unassembled WGS sequence"/>
</dbReference>